<name>A0A4R6VUN6_9HYPH</name>
<feature type="transmembrane region" description="Helical" evidence="2">
    <location>
        <begin position="66"/>
        <end position="89"/>
    </location>
</feature>
<feature type="compositionally biased region" description="Acidic residues" evidence="1">
    <location>
        <begin position="102"/>
        <end position="114"/>
    </location>
</feature>
<keyword evidence="5" id="KW-1185">Reference proteome</keyword>
<dbReference type="OrthoDB" id="8116357at2"/>
<evidence type="ECO:0000259" key="3">
    <source>
        <dbReference type="Pfam" id="PF14242"/>
    </source>
</evidence>
<keyword evidence="2" id="KW-0812">Transmembrane</keyword>
<evidence type="ECO:0000313" key="5">
    <source>
        <dbReference type="Proteomes" id="UP000295391"/>
    </source>
</evidence>
<feature type="region of interest" description="Disordered" evidence="1">
    <location>
        <begin position="102"/>
        <end position="127"/>
    </location>
</feature>
<organism evidence="4 5">
    <name type="scientific">Maritalea mobilis</name>
    <dbReference type="NCBI Taxonomy" id="483324"/>
    <lineage>
        <taxon>Bacteria</taxon>
        <taxon>Pseudomonadati</taxon>
        <taxon>Pseudomonadota</taxon>
        <taxon>Alphaproteobacteria</taxon>
        <taxon>Hyphomicrobiales</taxon>
        <taxon>Devosiaceae</taxon>
        <taxon>Maritalea</taxon>
    </lineage>
</organism>
<reference evidence="4 5" key="1">
    <citation type="submission" date="2019-03" db="EMBL/GenBank/DDBJ databases">
        <title>Genomic Encyclopedia of Type Strains, Phase III (KMG-III): the genomes of soil and plant-associated and newly described type strains.</title>
        <authorList>
            <person name="Whitman W."/>
        </authorList>
    </citation>
    <scope>NUCLEOTIDE SEQUENCE [LARGE SCALE GENOMIC DNA]</scope>
    <source>
        <strain evidence="4 5">CGMCC 1.7002</strain>
    </source>
</reference>
<comment type="caution">
    <text evidence="4">The sequence shown here is derived from an EMBL/GenBank/DDBJ whole genome shotgun (WGS) entry which is preliminary data.</text>
</comment>
<gene>
    <name evidence="4" type="ORF">ATL17_0442</name>
</gene>
<keyword evidence="2" id="KW-1133">Transmembrane helix</keyword>
<dbReference type="RefSeq" id="WP_133571137.1">
    <property type="nucleotide sequence ID" value="NZ_SNYR01000001.1"/>
</dbReference>
<feature type="domain" description="DUF4342" evidence="3">
    <location>
        <begin position="18"/>
        <end position="98"/>
    </location>
</feature>
<dbReference type="Pfam" id="PF14242">
    <property type="entry name" value="DUF4342"/>
    <property type="match status" value="1"/>
</dbReference>
<evidence type="ECO:0000256" key="2">
    <source>
        <dbReference type="SAM" id="Phobius"/>
    </source>
</evidence>
<keyword evidence="2" id="KW-0472">Membrane</keyword>
<proteinExistence type="predicted"/>
<evidence type="ECO:0000256" key="1">
    <source>
        <dbReference type="SAM" id="MobiDB-lite"/>
    </source>
</evidence>
<dbReference type="EMBL" id="SNYR01000001">
    <property type="protein sequence ID" value="TDQ66446.1"/>
    <property type="molecule type" value="Genomic_DNA"/>
</dbReference>
<protein>
    <submittedName>
        <fullName evidence="4">Uncharacterized protein DUF4342</fullName>
    </submittedName>
</protein>
<dbReference type="Proteomes" id="UP000295391">
    <property type="component" value="Unassembled WGS sequence"/>
</dbReference>
<accession>A0A4R6VUN6</accession>
<evidence type="ECO:0000313" key="4">
    <source>
        <dbReference type="EMBL" id="TDQ66446.1"/>
    </source>
</evidence>
<dbReference type="AlphaFoldDB" id="A0A4R6VUN6"/>
<sequence length="127" mass="13714">MMVDENGKKSNEQKGSWETFTEEVEVAGHKLVEEITRLISDGNVRKLRVRSSNDDVMIEVPLTGSVVVGGVVVLAAPWLALLGGLAGVLAKVKIEVVRDVDPDAADDGFDDEDGTAEKPKKAKKKKK</sequence>
<dbReference type="InterPro" id="IPR025642">
    <property type="entry name" value="DUF4342"/>
</dbReference>